<evidence type="ECO:0000259" key="1">
    <source>
        <dbReference type="Pfam" id="PF00724"/>
    </source>
</evidence>
<dbReference type="InterPro" id="IPR045247">
    <property type="entry name" value="Oye-like"/>
</dbReference>
<accession>A0A4S4M974</accession>
<evidence type="ECO:0000313" key="2">
    <source>
        <dbReference type="EMBL" id="THH21297.1"/>
    </source>
</evidence>
<protein>
    <recommendedName>
        <fullName evidence="1">NADH:flavin oxidoreductase/NADH oxidase N-terminal domain-containing protein</fullName>
    </recommendedName>
</protein>
<dbReference type="AlphaFoldDB" id="A0A4S4M974"/>
<reference evidence="2 3" key="1">
    <citation type="submission" date="2019-02" db="EMBL/GenBank/DDBJ databases">
        <title>Genome sequencing of the rare red list fungi Bondarzewia mesenterica.</title>
        <authorList>
            <person name="Buettner E."/>
            <person name="Kellner H."/>
        </authorList>
    </citation>
    <scope>NUCLEOTIDE SEQUENCE [LARGE SCALE GENOMIC DNA]</scope>
    <source>
        <strain evidence="2 3">DSM 108281</strain>
    </source>
</reference>
<dbReference type="Pfam" id="PF00724">
    <property type="entry name" value="Oxidored_FMN"/>
    <property type="match status" value="1"/>
</dbReference>
<dbReference type="Proteomes" id="UP000310158">
    <property type="component" value="Unassembled WGS sequence"/>
</dbReference>
<keyword evidence="3" id="KW-1185">Reference proteome</keyword>
<proteinExistence type="predicted"/>
<feature type="domain" description="NADH:flavin oxidoreductase/NADH oxidase N-terminal" evidence="1">
    <location>
        <begin position="12"/>
        <end position="339"/>
    </location>
</feature>
<comment type="caution">
    <text evidence="2">The sequence shown here is derived from an EMBL/GenBank/DDBJ whole genome shotgun (WGS) entry which is preliminary data.</text>
</comment>
<organism evidence="2 3">
    <name type="scientific">Bondarzewia mesenterica</name>
    <dbReference type="NCBI Taxonomy" id="1095465"/>
    <lineage>
        <taxon>Eukaryota</taxon>
        <taxon>Fungi</taxon>
        <taxon>Dikarya</taxon>
        <taxon>Basidiomycota</taxon>
        <taxon>Agaricomycotina</taxon>
        <taxon>Agaricomycetes</taxon>
        <taxon>Russulales</taxon>
        <taxon>Bondarzewiaceae</taxon>
        <taxon>Bondarzewia</taxon>
    </lineage>
</organism>
<dbReference type="OrthoDB" id="276546at2759"/>
<dbReference type="Gene3D" id="3.20.20.70">
    <property type="entry name" value="Aldolase class I"/>
    <property type="match status" value="1"/>
</dbReference>
<dbReference type="EMBL" id="SGPL01000005">
    <property type="protein sequence ID" value="THH21297.1"/>
    <property type="molecule type" value="Genomic_DNA"/>
</dbReference>
<sequence>MSTLTDRFNELKLFQPLTVGNITVQQRIVMSPMTRLRANAQHVQSELAVKYYSQRASAPGTLLISEAVFIAAKAGGIPYVPGIWSDEQIAAWKKVTDAVHEKGSFIFAQLWALGRTANPAQLASEDPSFPYVSSGNIPLPGHTAELPPRPLTVDEIKEYVRLYATAARNAIQRAGFDGVEIHSTSGYLPDQFLQDVSNNRTDQYGGSIENRSRFVLEIVDAVVKEVGEKAVGIRFGPWSTFQGMRMKDPIPTFAHIITAIRDRYPDFAYIHLVEPRVAGMFDIETPEGETNEPFWEIWKPRPYLTAGGYTRENAIQATQEKDNLLAGFGRHFTSNVSLIFLPQTPYPWPGNVTDGWPHWQPDLVLRLKKNIPLTHYDRPTFALPLSPDGYADWPFAGEVQEVVA</sequence>
<name>A0A4S4M974_9AGAM</name>
<dbReference type="CDD" id="cd02933">
    <property type="entry name" value="OYE_like_FMN"/>
    <property type="match status" value="1"/>
</dbReference>
<dbReference type="PANTHER" id="PTHR22893:SF91">
    <property type="entry name" value="NADPH DEHYDROGENASE 2-RELATED"/>
    <property type="match status" value="1"/>
</dbReference>
<dbReference type="InterPro" id="IPR013785">
    <property type="entry name" value="Aldolase_TIM"/>
</dbReference>
<dbReference type="GO" id="GO:0003959">
    <property type="term" value="F:NADPH dehydrogenase activity"/>
    <property type="evidence" value="ECO:0007669"/>
    <property type="project" value="TreeGrafter"/>
</dbReference>
<dbReference type="GO" id="GO:0010181">
    <property type="term" value="F:FMN binding"/>
    <property type="evidence" value="ECO:0007669"/>
    <property type="project" value="InterPro"/>
</dbReference>
<evidence type="ECO:0000313" key="3">
    <source>
        <dbReference type="Proteomes" id="UP000310158"/>
    </source>
</evidence>
<dbReference type="PANTHER" id="PTHR22893">
    <property type="entry name" value="NADH OXIDOREDUCTASE-RELATED"/>
    <property type="match status" value="1"/>
</dbReference>
<dbReference type="SUPFAM" id="SSF51395">
    <property type="entry name" value="FMN-linked oxidoreductases"/>
    <property type="match status" value="1"/>
</dbReference>
<dbReference type="InterPro" id="IPR001155">
    <property type="entry name" value="OxRdtase_FMN_N"/>
</dbReference>
<gene>
    <name evidence="2" type="ORF">EW146_g220</name>
</gene>